<dbReference type="Proteomes" id="UP000784294">
    <property type="component" value="Unassembled WGS sequence"/>
</dbReference>
<dbReference type="AlphaFoldDB" id="A0A3S5A7C9"/>
<organism evidence="1 2">
    <name type="scientific">Protopolystoma xenopodis</name>
    <dbReference type="NCBI Taxonomy" id="117903"/>
    <lineage>
        <taxon>Eukaryota</taxon>
        <taxon>Metazoa</taxon>
        <taxon>Spiralia</taxon>
        <taxon>Lophotrochozoa</taxon>
        <taxon>Platyhelminthes</taxon>
        <taxon>Monogenea</taxon>
        <taxon>Polyopisthocotylea</taxon>
        <taxon>Polystomatidea</taxon>
        <taxon>Polystomatidae</taxon>
        <taxon>Protopolystoma</taxon>
    </lineage>
</organism>
<proteinExistence type="predicted"/>
<keyword evidence="2" id="KW-1185">Reference proteome</keyword>
<name>A0A3S5A7C9_9PLAT</name>
<sequence length="127" mass="14154">MGKNTLRQSNCFVQSSQFLLARLEYGDGVTLRASNSLFPIPLNPQTSRPSPLQRPSYAQMCTFALATPILPKCINDSSLIRHLASLNPFTSRVRLPFILIPSRPTGIPRMCRLVTLNLVPLQTTPFN</sequence>
<gene>
    <name evidence="1" type="ORF">PXEA_LOCUS2422</name>
</gene>
<accession>A0A3S5A7C9</accession>
<evidence type="ECO:0000313" key="1">
    <source>
        <dbReference type="EMBL" id="VEL08982.1"/>
    </source>
</evidence>
<evidence type="ECO:0000313" key="2">
    <source>
        <dbReference type="Proteomes" id="UP000784294"/>
    </source>
</evidence>
<protein>
    <submittedName>
        <fullName evidence="1">Uncharacterized protein</fullName>
    </submittedName>
</protein>
<reference evidence="1" key="1">
    <citation type="submission" date="2018-11" db="EMBL/GenBank/DDBJ databases">
        <authorList>
            <consortium name="Pathogen Informatics"/>
        </authorList>
    </citation>
    <scope>NUCLEOTIDE SEQUENCE</scope>
</reference>
<comment type="caution">
    <text evidence="1">The sequence shown here is derived from an EMBL/GenBank/DDBJ whole genome shotgun (WGS) entry which is preliminary data.</text>
</comment>
<dbReference type="EMBL" id="CAAALY010005194">
    <property type="protein sequence ID" value="VEL08982.1"/>
    <property type="molecule type" value="Genomic_DNA"/>
</dbReference>